<comment type="caution">
    <text evidence="1">The sequence shown here is derived from an EMBL/GenBank/DDBJ whole genome shotgun (WGS) entry which is preliminary data.</text>
</comment>
<sequence>MADRENEPSEIEKEKTTNLMVSQWSSLNLTKSSIPFLSLKELEDLNPNKFESDIEVTVPGMKGSKKVHELTPEEFLKYCGSVNAPMISQESPSVSQESATTSKSMKELNNLKELLSGYESIQTIQTNFVELDGIKKKLKADIVALEK</sequence>
<proteinExistence type="predicted"/>
<gene>
    <name evidence="1" type="ORF">CAMP_LOCUS16506</name>
</gene>
<dbReference type="AlphaFoldDB" id="A0A9P1J185"/>
<organism evidence="1 2">
    <name type="scientific">Caenorhabditis angaria</name>
    <dbReference type="NCBI Taxonomy" id="860376"/>
    <lineage>
        <taxon>Eukaryota</taxon>
        <taxon>Metazoa</taxon>
        <taxon>Ecdysozoa</taxon>
        <taxon>Nematoda</taxon>
        <taxon>Chromadorea</taxon>
        <taxon>Rhabditida</taxon>
        <taxon>Rhabditina</taxon>
        <taxon>Rhabditomorpha</taxon>
        <taxon>Rhabditoidea</taxon>
        <taxon>Rhabditidae</taxon>
        <taxon>Peloderinae</taxon>
        <taxon>Caenorhabditis</taxon>
    </lineage>
</organism>
<evidence type="ECO:0000313" key="1">
    <source>
        <dbReference type="EMBL" id="CAI5453869.1"/>
    </source>
</evidence>
<dbReference type="Proteomes" id="UP001152747">
    <property type="component" value="Unassembled WGS sequence"/>
</dbReference>
<evidence type="ECO:0000313" key="2">
    <source>
        <dbReference type="Proteomes" id="UP001152747"/>
    </source>
</evidence>
<accession>A0A9P1J185</accession>
<keyword evidence="2" id="KW-1185">Reference proteome</keyword>
<dbReference type="EMBL" id="CANHGI010000006">
    <property type="protein sequence ID" value="CAI5453869.1"/>
    <property type="molecule type" value="Genomic_DNA"/>
</dbReference>
<reference evidence="1" key="1">
    <citation type="submission" date="2022-11" db="EMBL/GenBank/DDBJ databases">
        <authorList>
            <person name="Kikuchi T."/>
        </authorList>
    </citation>
    <scope>NUCLEOTIDE SEQUENCE</scope>
    <source>
        <strain evidence="1">PS1010</strain>
    </source>
</reference>
<name>A0A9P1J185_9PELO</name>
<protein>
    <submittedName>
        <fullName evidence="1">Uncharacterized protein</fullName>
    </submittedName>
</protein>